<dbReference type="AlphaFoldDB" id="A0AAE2SEL8"/>
<proteinExistence type="predicted"/>
<sequence length="136" mass="15809">MIRIYTLYVALLLCVTLESARASGPDAWSVDSFHYRFSSLEDENIEIRFIFQSKAGENLVGDVRHPQWGRALKEVQIKSKKFELTIPEEEARCIFVGEIESVNLFFEGRKKNWLCAECWEKKENWDGSRGYGILLL</sequence>
<name>A0AAE2SEL8_9BACT</name>
<feature type="signal peptide" evidence="1">
    <location>
        <begin position="1"/>
        <end position="22"/>
    </location>
</feature>
<evidence type="ECO:0000313" key="3">
    <source>
        <dbReference type="Proteomes" id="UP000634206"/>
    </source>
</evidence>
<reference evidence="2" key="1">
    <citation type="submission" date="2021-01" db="EMBL/GenBank/DDBJ databases">
        <title>Modified the classification status of verrucomicrobia.</title>
        <authorList>
            <person name="Feng X."/>
        </authorList>
    </citation>
    <scope>NUCLEOTIDE SEQUENCE</scope>
    <source>
        <strain evidence="2">5K15</strain>
    </source>
</reference>
<dbReference type="Proteomes" id="UP000634206">
    <property type="component" value="Unassembled WGS sequence"/>
</dbReference>
<accession>A0AAE2SEL8</accession>
<organism evidence="2 3">
    <name type="scientific">Oceaniferula flava</name>
    <dbReference type="NCBI Taxonomy" id="2800421"/>
    <lineage>
        <taxon>Bacteria</taxon>
        <taxon>Pseudomonadati</taxon>
        <taxon>Verrucomicrobiota</taxon>
        <taxon>Verrucomicrobiia</taxon>
        <taxon>Verrucomicrobiales</taxon>
        <taxon>Verrucomicrobiaceae</taxon>
        <taxon>Oceaniferula</taxon>
    </lineage>
</organism>
<evidence type="ECO:0000256" key="1">
    <source>
        <dbReference type="SAM" id="SignalP"/>
    </source>
</evidence>
<dbReference type="RefSeq" id="WP_309491084.1">
    <property type="nucleotide sequence ID" value="NZ_JAENIG010000014.1"/>
</dbReference>
<keyword evidence="1" id="KW-0732">Signal</keyword>
<dbReference type="EMBL" id="JAENIG010000014">
    <property type="protein sequence ID" value="MBK1856463.1"/>
    <property type="molecule type" value="Genomic_DNA"/>
</dbReference>
<comment type="caution">
    <text evidence="2">The sequence shown here is derived from an EMBL/GenBank/DDBJ whole genome shotgun (WGS) entry which is preliminary data.</text>
</comment>
<gene>
    <name evidence="2" type="ORF">JIN83_15945</name>
</gene>
<keyword evidence="3" id="KW-1185">Reference proteome</keyword>
<evidence type="ECO:0000313" key="2">
    <source>
        <dbReference type="EMBL" id="MBK1856463.1"/>
    </source>
</evidence>
<feature type="chain" id="PRO_5042041767" evidence="1">
    <location>
        <begin position="23"/>
        <end position="136"/>
    </location>
</feature>
<protein>
    <submittedName>
        <fullName evidence="2">Uncharacterized protein</fullName>
    </submittedName>
</protein>